<dbReference type="PANTHER" id="PTHR13874">
    <property type="entry name" value="ENDOTHELIN"/>
    <property type="match status" value="1"/>
</dbReference>
<proteinExistence type="inferred from homology"/>
<feature type="region of interest" description="Disordered" evidence="11">
    <location>
        <begin position="105"/>
        <end position="128"/>
    </location>
</feature>
<dbReference type="GO" id="GO:0019229">
    <property type="term" value="P:regulation of vasoconstriction"/>
    <property type="evidence" value="ECO:0007669"/>
    <property type="project" value="InterPro"/>
</dbReference>
<feature type="domain" description="Endothelin-like toxin" evidence="13">
    <location>
        <begin position="72"/>
        <end position="93"/>
    </location>
</feature>
<protein>
    <recommendedName>
        <fullName evidence="9">Endothelin-3</fullName>
    </recommendedName>
    <alternativeName>
        <fullName evidence="10">Preproendothelin-3</fullName>
    </alternativeName>
</protein>
<evidence type="ECO:0000313" key="15">
    <source>
        <dbReference type="Proteomes" id="UP000028760"/>
    </source>
</evidence>
<dbReference type="Ensembl" id="ENSPFOT00000030423.1">
    <property type="protein sequence ID" value="ENSPFOP00000021262.1"/>
    <property type="gene ID" value="ENSPFOG00000023610.1"/>
</dbReference>
<dbReference type="GO" id="GO:0006874">
    <property type="term" value="P:intracellular calcium ion homeostasis"/>
    <property type="evidence" value="ECO:0007669"/>
    <property type="project" value="TreeGrafter"/>
</dbReference>
<dbReference type="PANTHER" id="PTHR13874:SF11">
    <property type="entry name" value="ENDOTHELIN-3"/>
    <property type="match status" value="1"/>
</dbReference>
<evidence type="ECO:0000256" key="2">
    <source>
        <dbReference type="ARBA" id="ARBA00004613"/>
    </source>
</evidence>
<evidence type="ECO:0000259" key="13">
    <source>
        <dbReference type="SMART" id="SM00272"/>
    </source>
</evidence>
<evidence type="ECO:0000256" key="12">
    <source>
        <dbReference type="SAM" id="SignalP"/>
    </source>
</evidence>
<organism evidence="14 15">
    <name type="scientific">Poecilia formosa</name>
    <name type="common">Amazon molly</name>
    <name type="synonym">Limia formosa</name>
    <dbReference type="NCBI Taxonomy" id="48698"/>
    <lineage>
        <taxon>Eukaryota</taxon>
        <taxon>Metazoa</taxon>
        <taxon>Chordata</taxon>
        <taxon>Craniata</taxon>
        <taxon>Vertebrata</taxon>
        <taxon>Euteleostomi</taxon>
        <taxon>Actinopterygii</taxon>
        <taxon>Neopterygii</taxon>
        <taxon>Teleostei</taxon>
        <taxon>Neoteleostei</taxon>
        <taxon>Acanthomorphata</taxon>
        <taxon>Ovalentaria</taxon>
        <taxon>Atherinomorphae</taxon>
        <taxon>Cyprinodontiformes</taxon>
        <taxon>Poeciliidae</taxon>
        <taxon>Poeciliinae</taxon>
        <taxon>Poecilia</taxon>
    </lineage>
</organism>
<dbReference type="GO" id="GO:0005615">
    <property type="term" value="C:extracellular space"/>
    <property type="evidence" value="ECO:0007669"/>
    <property type="project" value="TreeGrafter"/>
</dbReference>
<dbReference type="GO" id="GO:0005179">
    <property type="term" value="F:hormone activity"/>
    <property type="evidence" value="ECO:0007669"/>
    <property type="project" value="TreeGrafter"/>
</dbReference>
<dbReference type="EMBL" id="AYCK01005317">
    <property type="status" value="NOT_ANNOTATED_CDS"/>
    <property type="molecule type" value="Genomic_DNA"/>
</dbReference>
<comment type="function">
    <text evidence="1">Endothelins are endothelium-derived vasoconstrictor peptides.</text>
</comment>
<keyword evidence="7" id="KW-1015">Disulfide bond</keyword>
<comment type="subcellular location">
    <subcellularLocation>
        <location evidence="2">Secreted</location>
    </subcellularLocation>
</comment>
<keyword evidence="6" id="KW-0838">Vasoactive</keyword>
<evidence type="ECO:0000256" key="7">
    <source>
        <dbReference type="ARBA" id="ARBA00023157"/>
    </source>
</evidence>
<evidence type="ECO:0000256" key="11">
    <source>
        <dbReference type="SAM" id="MobiDB-lite"/>
    </source>
</evidence>
<evidence type="ECO:0000256" key="4">
    <source>
        <dbReference type="ARBA" id="ARBA00022525"/>
    </source>
</evidence>
<comment type="similarity">
    <text evidence="3">Belongs to the endothelin/sarafotoxin family.</text>
</comment>
<reference evidence="14" key="2">
    <citation type="submission" date="2025-08" db="UniProtKB">
        <authorList>
            <consortium name="Ensembl"/>
        </authorList>
    </citation>
    <scope>IDENTIFICATION</scope>
</reference>
<feature type="chain" id="PRO_5001926987" description="Endothelin-3" evidence="12">
    <location>
        <begin position="26"/>
        <end position="169"/>
    </location>
</feature>
<dbReference type="GO" id="GO:0014826">
    <property type="term" value="P:vein smooth muscle contraction"/>
    <property type="evidence" value="ECO:0007669"/>
    <property type="project" value="TreeGrafter"/>
</dbReference>
<dbReference type="Pfam" id="PF00322">
    <property type="entry name" value="Endothelin"/>
    <property type="match status" value="1"/>
</dbReference>
<evidence type="ECO:0000256" key="5">
    <source>
        <dbReference type="ARBA" id="ARBA00022729"/>
    </source>
</evidence>
<dbReference type="SMART" id="SM00272">
    <property type="entry name" value="END"/>
    <property type="match status" value="2"/>
</dbReference>
<evidence type="ECO:0000256" key="8">
    <source>
        <dbReference type="ARBA" id="ARBA00023322"/>
    </source>
</evidence>
<dbReference type="GO" id="GO:0031708">
    <property type="term" value="F:endothelin B receptor binding"/>
    <property type="evidence" value="ECO:0007669"/>
    <property type="project" value="TreeGrafter"/>
</dbReference>
<dbReference type="GO" id="GO:0003100">
    <property type="term" value="P:regulation of systemic arterial blood pressure by endothelin"/>
    <property type="evidence" value="ECO:0007669"/>
    <property type="project" value="TreeGrafter"/>
</dbReference>
<dbReference type="GeneTree" id="ENSGT00950000183053"/>
<dbReference type="PRINTS" id="PR00365">
    <property type="entry name" value="ENDOTHELIN"/>
</dbReference>
<dbReference type="InterPro" id="IPR020475">
    <property type="entry name" value="Endothelin"/>
</dbReference>
<reference evidence="14" key="3">
    <citation type="submission" date="2025-09" db="UniProtKB">
        <authorList>
            <consortium name="Ensembl"/>
        </authorList>
    </citation>
    <scope>IDENTIFICATION</scope>
</reference>
<evidence type="ECO:0000256" key="10">
    <source>
        <dbReference type="ARBA" id="ARBA00041850"/>
    </source>
</evidence>
<keyword evidence="8" id="KW-0839">Vasoconstrictor</keyword>
<dbReference type="OMA" id="PQRIRRA"/>
<accession>A0A096LQ21</accession>
<dbReference type="InterPro" id="IPR019764">
    <property type="entry name" value="Endothelin_toxin_CS"/>
</dbReference>
<feature type="region of interest" description="Disordered" evidence="11">
    <location>
        <begin position="36"/>
        <end position="64"/>
    </location>
</feature>
<evidence type="ECO:0000256" key="1">
    <source>
        <dbReference type="ARBA" id="ARBA00003023"/>
    </source>
</evidence>
<name>A0A096LQ21_POEFO</name>
<keyword evidence="5 12" id="KW-0732">Signal</keyword>
<feature type="domain" description="Endothelin-like toxin" evidence="13">
    <location>
        <begin position="133"/>
        <end position="155"/>
    </location>
</feature>
<sequence>AAEMLRFHTSMMLFRILSVVALTVSRPFNEGVLMSHVKSESDPSSVPDSKVMGSTGSEASKPSETSMSRQKRCTCYSYTDKECVYYCHLDIIWINTPERTVPYGMSNYRGPKRRRRDATATPAPKGGRTQTRRCICAVTDADPGCQRFCLSSPHQTRLSRSPHRVPCLG</sequence>
<feature type="signal peptide" evidence="12">
    <location>
        <begin position="1"/>
        <end position="25"/>
    </location>
</feature>
<keyword evidence="15" id="KW-1185">Reference proteome</keyword>
<dbReference type="AlphaFoldDB" id="A0A096LQ21"/>
<evidence type="ECO:0000313" key="14">
    <source>
        <dbReference type="Ensembl" id="ENSPFOP00000021262.1"/>
    </source>
</evidence>
<evidence type="ECO:0000256" key="9">
    <source>
        <dbReference type="ARBA" id="ARBA00040198"/>
    </source>
</evidence>
<dbReference type="PROSITE" id="PS00270">
    <property type="entry name" value="ENDOTHELIN"/>
    <property type="match status" value="1"/>
</dbReference>
<evidence type="ECO:0000256" key="3">
    <source>
        <dbReference type="ARBA" id="ARBA00010959"/>
    </source>
</evidence>
<dbReference type="InterPro" id="IPR001928">
    <property type="entry name" value="Endothln-like_toxin"/>
</dbReference>
<keyword evidence="4" id="KW-0964">Secreted</keyword>
<feature type="compositionally biased region" description="Polar residues" evidence="11">
    <location>
        <begin position="42"/>
        <end position="64"/>
    </location>
</feature>
<evidence type="ECO:0000256" key="6">
    <source>
        <dbReference type="ARBA" id="ARBA00022858"/>
    </source>
</evidence>
<dbReference type="Proteomes" id="UP000028760">
    <property type="component" value="Unassembled WGS sequence"/>
</dbReference>
<reference evidence="15" key="1">
    <citation type="submission" date="2013-10" db="EMBL/GenBank/DDBJ databases">
        <authorList>
            <person name="Schartl M."/>
            <person name="Warren W."/>
        </authorList>
    </citation>
    <scope>NUCLEOTIDE SEQUENCE [LARGE SCALE GENOMIC DNA]</scope>
    <source>
        <strain evidence="15">female</strain>
    </source>
</reference>